<dbReference type="RefSeq" id="WP_094985465.1">
    <property type="nucleotide sequence ID" value="NZ_NHNI01000002.1"/>
</dbReference>
<feature type="transmembrane region" description="Helical" evidence="1">
    <location>
        <begin position="38"/>
        <end position="57"/>
    </location>
</feature>
<feature type="transmembrane region" description="Helical" evidence="1">
    <location>
        <begin position="63"/>
        <end position="83"/>
    </location>
</feature>
<evidence type="ECO:0000313" key="2">
    <source>
        <dbReference type="EMBL" id="OZY84376.1"/>
    </source>
</evidence>
<accession>A0A266Q422</accession>
<reference evidence="4" key="1">
    <citation type="submission" date="2017-05" db="EMBL/GenBank/DDBJ databases">
        <authorList>
            <person name="Barney B.M."/>
        </authorList>
    </citation>
    <scope>NUCLEOTIDE SEQUENCE [LARGE SCALE GENOMIC DNA]</scope>
    <source>
        <strain evidence="4">PSBB022</strain>
    </source>
</reference>
<dbReference type="AlphaFoldDB" id="A0A266Q422"/>
<proteinExistence type="predicted"/>
<keyword evidence="4" id="KW-1185">Reference proteome</keyword>
<dbReference type="EMBL" id="NHNI01000002">
    <property type="protein sequence ID" value="OZY84381.1"/>
    <property type="molecule type" value="Genomic_DNA"/>
</dbReference>
<feature type="transmembrane region" description="Helical" evidence="1">
    <location>
        <begin position="6"/>
        <end position="26"/>
    </location>
</feature>
<keyword evidence="1" id="KW-1133">Transmembrane helix</keyword>
<feature type="transmembrane region" description="Helical" evidence="1">
    <location>
        <begin position="119"/>
        <end position="137"/>
    </location>
</feature>
<sequence>MEILILILHVFCGAAGLAIGLGAFASKKRKGLHTLLGNIYRWLFLILSLSAIALSLLNWERLWWFLLIALFSYAFALVGFLAAKLKWRNWLRFHLTGQAGSFIAMATAVLVVNFGSGNIFIWFLPSILGTPIIIWLARQIKAGKRPKYS</sequence>
<protein>
    <recommendedName>
        <fullName evidence="5">DUF2306 domain-containing protein</fullName>
    </recommendedName>
</protein>
<keyword evidence="1" id="KW-0812">Transmembrane</keyword>
<feature type="transmembrane region" description="Helical" evidence="1">
    <location>
        <begin position="95"/>
        <end position="113"/>
    </location>
</feature>
<dbReference type="EMBL" id="NHNI01000002">
    <property type="protein sequence ID" value="OZY84376.1"/>
    <property type="molecule type" value="Genomic_DNA"/>
</dbReference>
<reference evidence="2" key="2">
    <citation type="submission" date="2017-05" db="EMBL/GenBank/DDBJ databases">
        <authorList>
            <person name="Song R."/>
            <person name="Chenine A.L."/>
            <person name="Ruprecht R.M."/>
        </authorList>
    </citation>
    <scope>NUCLEOTIDE SEQUENCE [LARGE SCALE GENOMIC DNA]</scope>
    <source>
        <strain evidence="2">PSBB022</strain>
    </source>
</reference>
<gene>
    <name evidence="2" type="ORF">CBP51_14285</name>
    <name evidence="3" type="ORF">CBP51_14315</name>
</gene>
<evidence type="ECO:0000313" key="4">
    <source>
        <dbReference type="Proteomes" id="UP000216101"/>
    </source>
</evidence>
<evidence type="ECO:0000256" key="1">
    <source>
        <dbReference type="SAM" id="Phobius"/>
    </source>
</evidence>
<organism evidence="2 4">
    <name type="scientific">Cellvibrio mixtus</name>
    <dbReference type="NCBI Taxonomy" id="39650"/>
    <lineage>
        <taxon>Bacteria</taxon>
        <taxon>Pseudomonadati</taxon>
        <taxon>Pseudomonadota</taxon>
        <taxon>Gammaproteobacteria</taxon>
        <taxon>Cellvibrionales</taxon>
        <taxon>Cellvibrionaceae</taxon>
        <taxon>Cellvibrio</taxon>
    </lineage>
</organism>
<keyword evidence="1" id="KW-0472">Membrane</keyword>
<evidence type="ECO:0000313" key="3">
    <source>
        <dbReference type="EMBL" id="OZY84381.1"/>
    </source>
</evidence>
<name>A0A266Q422_9GAMM</name>
<dbReference type="Proteomes" id="UP000216101">
    <property type="component" value="Unassembled WGS sequence"/>
</dbReference>
<evidence type="ECO:0008006" key="5">
    <source>
        <dbReference type="Google" id="ProtNLM"/>
    </source>
</evidence>
<comment type="caution">
    <text evidence="2">The sequence shown here is derived from an EMBL/GenBank/DDBJ whole genome shotgun (WGS) entry which is preliminary data.</text>
</comment>